<sequence length="56" mass="6319">MPLARKVDSLPDEEKYIEQCFITLIAKKKPALNGGLLINKGRERDNQGLLLLLRAL</sequence>
<dbReference type="EMBL" id="CAKMTQ010000012">
    <property type="protein sequence ID" value="CAH1526447.1"/>
    <property type="molecule type" value="Genomic_DNA"/>
</dbReference>
<name>A0AAU9Q3T9_9VIBR</name>
<dbReference type="Proteomes" id="UP001295420">
    <property type="component" value="Unassembled WGS sequence"/>
</dbReference>
<organism evidence="1 2">
    <name type="scientific">Vibrio owensii</name>
    <dbReference type="NCBI Taxonomy" id="696485"/>
    <lineage>
        <taxon>Bacteria</taxon>
        <taxon>Pseudomonadati</taxon>
        <taxon>Pseudomonadota</taxon>
        <taxon>Gammaproteobacteria</taxon>
        <taxon>Vibrionales</taxon>
        <taxon>Vibrionaceae</taxon>
        <taxon>Vibrio</taxon>
    </lineage>
</organism>
<proteinExistence type="predicted"/>
<reference evidence="1" key="1">
    <citation type="submission" date="2022-01" db="EMBL/GenBank/DDBJ databases">
        <authorList>
            <person name="Lagorce A."/>
        </authorList>
    </citation>
    <scope>NUCLEOTIDE SEQUENCE</scope>
    <source>
        <strain evidence="1">Th15_F1_D04</strain>
    </source>
</reference>
<dbReference type="AlphaFoldDB" id="A0AAU9Q3T9"/>
<evidence type="ECO:0000313" key="2">
    <source>
        <dbReference type="Proteomes" id="UP001295420"/>
    </source>
</evidence>
<protein>
    <submittedName>
        <fullName evidence="1">Uncharacterized protein</fullName>
    </submittedName>
</protein>
<accession>A0AAU9Q3T9</accession>
<evidence type="ECO:0000313" key="1">
    <source>
        <dbReference type="EMBL" id="CAH1526447.1"/>
    </source>
</evidence>
<comment type="caution">
    <text evidence="1">The sequence shown here is derived from an EMBL/GenBank/DDBJ whole genome shotgun (WGS) entry which is preliminary data.</text>
</comment>
<gene>
    <name evidence="1" type="ORF">THF1D04_20331</name>
</gene>